<evidence type="ECO:0000256" key="3">
    <source>
        <dbReference type="ARBA" id="ARBA00006692"/>
    </source>
</evidence>
<dbReference type="PROSITE" id="PS50835">
    <property type="entry name" value="IG_LIKE"/>
    <property type="match status" value="3"/>
</dbReference>
<dbReference type="GeneTree" id="ENSGT01110000267173"/>
<keyword evidence="7" id="KW-0539">Nucleus</keyword>
<dbReference type="Pfam" id="PF07679">
    <property type="entry name" value="I-set"/>
    <property type="match status" value="5"/>
</dbReference>
<evidence type="ECO:0000259" key="9">
    <source>
        <dbReference type="PROSITE" id="PS50835"/>
    </source>
</evidence>
<dbReference type="GO" id="GO:0005634">
    <property type="term" value="C:nucleus"/>
    <property type="evidence" value="ECO:0007669"/>
    <property type="project" value="UniProtKB-SubCell"/>
</dbReference>
<name>A0A3B4H952_9CICH</name>
<dbReference type="CDD" id="cd00063">
    <property type="entry name" value="FN3"/>
    <property type="match status" value="3"/>
</dbReference>
<dbReference type="Pfam" id="PF00041">
    <property type="entry name" value="fn3"/>
    <property type="match status" value="3"/>
</dbReference>
<keyword evidence="5" id="KW-0677">Repeat</keyword>
<dbReference type="FunFam" id="2.60.40.10:FF:000012">
    <property type="entry name" value="titin isoform X1"/>
    <property type="match status" value="1"/>
</dbReference>
<dbReference type="InterPro" id="IPR013783">
    <property type="entry name" value="Ig-like_fold"/>
</dbReference>
<dbReference type="Ensembl" id="ENSPNYT00000031723.1">
    <property type="protein sequence ID" value="ENSPNYP00000030974.1"/>
    <property type="gene ID" value="ENSPNYG00000023344.1"/>
</dbReference>
<reference evidence="11" key="1">
    <citation type="submission" date="2023-09" db="UniProtKB">
        <authorList>
            <consortium name="Ensembl"/>
        </authorList>
    </citation>
    <scope>IDENTIFICATION</scope>
</reference>
<dbReference type="InterPro" id="IPR050964">
    <property type="entry name" value="Striated_Muscle_Regulatory"/>
</dbReference>
<feature type="domain" description="Fibronectin type-III" evidence="10">
    <location>
        <begin position="502"/>
        <end position="595"/>
    </location>
</feature>
<dbReference type="PANTHER" id="PTHR13817">
    <property type="entry name" value="TITIN"/>
    <property type="match status" value="1"/>
</dbReference>
<evidence type="ECO:0000259" key="10">
    <source>
        <dbReference type="PROSITE" id="PS50853"/>
    </source>
</evidence>
<dbReference type="PANTHER" id="PTHR13817:SF151">
    <property type="entry name" value="TITIN"/>
    <property type="match status" value="1"/>
</dbReference>
<comment type="subcellular location">
    <subcellularLocation>
        <location evidence="2">Cytoplasm</location>
    </subcellularLocation>
    <subcellularLocation>
        <location evidence="1">Nucleus</location>
    </subcellularLocation>
</comment>
<evidence type="ECO:0000313" key="11">
    <source>
        <dbReference type="Ensembl" id="ENSPNYP00000030974.1"/>
    </source>
</evidence>
<feature type="domain" description="Ig-like" evidence="9">
    <location>
        <begin position="122"/>
        <end position="218"/>
    </location>
</feature>
<dbReference type="SUPFAM" id="SSF48726">
    <property type="entry name" value="Immunoglobulin"/>
    <property type="match status" value="6"/>
</dbReference>
<dbReference type="InterPro" id="IPR003961">
    <property type="entry name" value="FN3_dom"/>
</dbReference>
<dbReference type="InterPro" id="IPR013098">
    <property type="entry name" value="Ig_I-set"/>
</dbReference>
<dbReference type="FunFam" id="2.60.40.10:FF:000003">
    <property type="entry name" value="Titin isoform E"/>
    <property type="match status" value="1"/>
</dbReference>
<evidence type="ECO:0000256" key="8">
    <source>
        <dbReference type="ARBA" id="ARBA00023319"/>
    </source>
</evidence>
<protein>
    <submittedName>
        <fullName evidence="11">Uncharacterized protein</fullName>
    </submittedName>
</protein>
<feature type="domain" description="Ig-like" evidence="9">
    <location>
        <begin position="7"/>
        <end position="97"/>
    </location>
</feature>
<keyword evidence="6" id="KW-1015">Disulfide bond</keyword>
<dbReference type="SUPFAM" id="SSF49265">
    <property type="entry name" value="Fibronectin type III"/>
    <property type="match status" value="2"/>
</dbReference>
<dbReference type="InterPro" id="IPR003599">
    <property type="entry name" value="Ig_sub"/>
</dbReference>
<dbReference type="AlphaFoldDB" id="A0A3B4H952"/>
<dbReference type="FunFam" id="2.60.40.10:FF:000214">
    <property type="entry name" value="titin isoform X1"/>
    <property type="match status" value="1"/>
</dbReference>
<proteinExistence type="inferred from homology"/>
<feature type="domain" description="Fibronectin type-III" evidence="10">
    <location>
        <begin position="596"/>
        <end position="689"/>
    </location>
</feature>
<evidence type="ECO:0000256" key="6">
    <source>
        <dbReference type="ARBA" id="ARBA00023157"/>
    </source>
</evidence>
<evidence type="ECO:0000256" key="2">
    <source>
        <dbReference type="ARBA" id="ARBA00004496"/>
    </source>
</evidence>
<dbReference type="SMART" id="SM00060">
    <property type="entry name" value="FN3"/>
    <property type="match status" value="3"/>
</dbReference>
<keyword evidence="4" id="KW-0963">Cytoplasm</keyword>
<organism evidence="11">
    <name type="scientific">Pundamilia nyererei</name>
    <dbReference type="NCBI Taxonomy" id="303518"/>
    <lineage>
        <taxon>Eukaryota</taxon>
        <taxon>Metazoa</taxon>
        <taxon>Chordata</taxon>
        <taxon>Craniata</taxon>
        <taxon>Vertebrata</taxon>
        <taxon>Euteleostomi</taxon>
        <taxon>Actinopterygii</taxon>
        <taxon>Neopterygii</taxon>
        <taxon>Teleostei</taxon>
        <taxon>Neoteleostei</taxon>
        <taxon>Acanthomorphata</taxon>
        <taxon>Ovalentaria</taxon>
        <taxon>Cichlomorphae</taxon>
        <taxon>Cichliformes</taxon>
        <taxon>Cichlidae</taxon>
        <taxon>African cichlids</taxon>
        <taxon>Pseudocrenilabrinae</taxon>
        <taxon>Haplochromini</taxon>
        <taxon>Pundamilia</taxon>
    </lineage>
</organism>
<dbReference type="STRING" id="303518.ENSPNYP00000030974"/>
<dbReference type="GO" id="GO:0005737">
    <property type="term" value="C:cytoplasm"/>
    <property type="evidence" value="ECO:0007669"/>
    <property type="project" value="UniProtKB-SubCell"/>
</dbReference>
<keyword evidence="8" id="KW-0393">Immunoglobulin domain</keyword>
<evidence type="ECO:0000256" key="1">
    <source>
        <dbReference type="ARBA" id="ARBA00004123"/>
    </source>
</evidence>
<feature type="domain" description="Ig-like" evidence="9">
    <location>
        <begin position="221"/>
        <end position="305"/>
    </location>
</feature>
<dbReference type="InterPro" id="IPR007110">
    <property type="entry name" value="Ig-like_dom"/>
</dbReference>
<dbReference type="FunFam" id="2.60.40.10:FF:000031">
    <property type="entry name" value="Myosin-binding protein C, slow type"/>
    <property type="match status" value="1"/>
</dbReference>
<dbReference type="Gene3D" id="2.60.40.10">
    <property type="entry name" value="Immunoglobulins"/>
    <property type="match status" value="9"/>
</dbReference>
<sequence>SFAELAAEFLARPQSQEVVEGEKAEFSCSVSKDTYEVKWFRGDKEIEAGDKYGIISEGKRRALIVKSCELKDEGGYTAHIGTVKAVADLSVSSKSIRTFDLKQPFLAQCFVARPPLFLYVHPEIIWSSTEEKLRFLEPIEDNDTQEKKTVSFVCKVNRPGATVRWLKAGQEVTLSKRIVYRVDGLKHSLTVKDCIMEDEGEYTAVVGDDKCAAELIISEAPTDFTAQLKDQTITEFEDAEFTCKLSKEKAAVKWYREGREIRAGPRYQMEKEGKTCRLIIKVCRPDDECEYACGVDERRTRARLFVEGEMFVSFCLQKPPQDVFEPPGSDIVFEVELNKDRVEVKWMRNNMIIVQGDKYQMISEGKVHRLQVCEIRPRDQGEYRIVAKDKDARAKLDSLDVLSQPNVSLLAVGPTFDLSGFRKGLEVIVPQPLTIRVPITGYPTPVAKWTFGEKELTPADERVSMVTKPTHTELTISPSVRPDKESHLFHVHVFSPAAVPDPPENLKWRDKSAKSIFLSWEPPKYDGGAHIKGYVVDNRQTDKEEWVKLSATVKHTTFKATKLTALKEYIFRVSAENQYGIGEPAEHVPITAKYSFGTLITPSDIAKDAVTLTWLEPDEDGGSPITGYWIEKDVRRKAWQTVDTTVKEQKYTVTPLNEGSLYVFRVAAENAVGMGEFCELEDAVLAKDTFSDHYLYVLMLFTFSPATPGPPYALTVVEHINVTWKPPVKDGGCPVTGYHVEVAEARPELKWLRVNSRPIKELNFRIDDGIKPEKKYVIRVRAINSVGVSDPSDVSDKVATKDPDCNTDNTNLSNNPVFFSQGAPTMDLEAKDVIVVEGEKLHLNIPYRAIPTPKMVWQKDTVECKAGDRLSLTVEMNSAHLELLKCSRGDAGAYAITLENSLGTATGTVNVKVIECCWSQRAVTQLTAHQGCRPCWCVKVKCANISDCHK</sequence>
<comment type="similarity">
    <text evidence="3">Belongs to the protein kinase superfamily. CAMK Ser/Thr protein kinase family.</text>
</comment>
<dbReference type="SMART" id="SM00408">
    <property type="entry name" value="IGc2"/>
    <property type="match status" value="4"/>
</dbReference>
<accession>A0A3B4H952</accession>
<dbReference type="FunFam" id="2.60.40.10:FF:000050">
    <property type="entry name" value="Titin isoform B"/>
    <property type="match status" value="3"/>
</dbReference>
<dbReference type="InterPro" id="IPR036179">
    <property type="entry name" value="Ig-like_dom_sf"/>
</dbReference>
<dbReference type="SMART" id="SM00409">
    <property type="entry name" value="IG"/>
    <property type="match status" value="5"/>
</dbReference>
<dbReference type="InterPro" id="IPR003598">
    <property type="entry name" value="Ig_sub2"/>
</dbReference>
<evidence type="ECO:0000256" key="7">
    <source>
        <dbReference type="ARBA" id="ARBA00023242"/>
    </source>
</evidence>
<feature type="domain" description="Fibronectin type-III" evidence="10">
    <location>
        <begin position="704"/>
        <end position="803"/>
    </location>
</feature>
<evidence type="ECO:0000256" key="4">
    <source>
        <dbReference type="ARBA" id="ARBA00022490"/>
    </source>
</evidence>
<dbReference type="InterPro" id="IPR036116">
    <property type="entry name" value="FN3_sf"/>
</dbReference>
<dbReference type="PRINTS" id="PR00014">
    <property type="entry name" value="FNTYPEIII"/>
</dbReference>
<dbReference type="PROSITE" id="PS50853">
    <property type="entry name" value="FN3"/>
    <property type="match status" value="3"/>
</dbReference>
<evidence type="ECO:0000256" key="5">
    <source>
        <dbReference type="ARBA" id="ARBA00022737"/>
    </source>
</evidence>